<dbReference type="InterPro" id="IPR050745">
    <property type="entry name" value="Multifunctional_regulatory"/>
</dbReference>
<dbReference type="OrthoDB" id="539213at2759"/>
<dbReference type="EMBL" id="KK583225">
    <property type="protein sequence ID" value="KDO26242.1"/>
    <property type="molecule type" value="Genomic_DNA"/>
</dbReference>
<protein>
    <submittedName>
        <fullName evidence="5">Uncharacterized protein</fullName>
    </submittedName>
</protein>
<dbReference type="GeneID" id="24130546"/>
<dbReference type="SUPFAM" id="SSF48403">
    <property type="entry name" value="Ankyrin repeat"/>
    <property type="match status" value="1"/>
</dbReference>
<keyword evidence="1" id="KW-0677">Repeat</keyword>
<feature type="repeat" description="ANK" evidence="3">
    <location>
        <begin position="522"/>
        <end position="554"/>
    </location>
</feature>
<feature type="repeat" description="ANK" evidence="3">
    <location>
        <begin position="558"/>
        <end position="587"/>
    </location>
</feature>
<name>A0A067CHH4_SAPPC</name>
<gene>
    <name evidence="5" type="ORF">SPRG_08317</name>
</gene>
<evidence type="ECO:0000313" key="6">
    <source>
        <dbReference type="Proteomes" id="UP000030745"/>
    </source>
</evidence>
<dbReference type="PROSITE" id="PS50088">
    <property type="entry name" value="ANK_REPEAT"/>
    <property type="match status" value="4"/>
</dbReference>
<dbReference type="KEGG" id="spar:SPRG_08317"/>
<dbReference type="PRINTS" id="PR01415">
    <property type="entry name" value="ANKYRIN"/>
</dbReference>
<evidence type="ECO:0000256" key="2">
    <source>
        <dbReference type="ARBA" id="ARBA00023043"/>
    </source>
</evidence>
<dbReference type="PANTHER" id="PTHR24189:SF50">
    <property type="entry name" value="ANKYRIN REPEAT AND SOCS BOX PROTEIN 2"/>
    <property type="match status" value="1"/>
</dbReference>
<evidence type="ECO:0000256" key="4">
    <source>
        <dbReference type="SAM" id="MobiDB-lite"/>
    </source>
</evidence>
<dbReference type="InterPro" id="IPR002110">
    <property type="entry name" value="Ankyrin_rpt"/>
</dbReference>
<proteinExistence type="predicted"/>
<dbReference type="PROSITE" id="PS50297">
    <property type="entry name" value="ANK_REP_REGION"/>
    <property type="match status" value="4"/>
</dbReference>
<dbReference type="Gene3D" id="1.25.40.20">
    <property type="entry name" value="Ankyrin repeat-containing domain"/>
    <property type="match status" value="2"/>
</dbReference>
<accession>A0A067CHH4</accession>
<evidence type="ECO:0000256" key="1">
    <source>
        <dbReference type="ARBA" id="ARBA00022737"/>
    </source>
</evidence>
<dbReference type="VEuPathDB" id="FungiDB:SPRG_08317"/>
<dbReference type="Pfam" id="PF13637">
    <property type="entry name" value="Ank_4"/>
    <property type="match status" value="1"/>
</dbReference>
<dbReference type="AlphaFoldDB" id="A0A067CHH4"/>
<dbReference type="Proteomes" id="UP000030745">
    <property type="component" value="Unassembled WGS sequence"/>
</dbReference>
<dbReference type="SMART" id="SM00248">
    <property type="entry name" value="ANK"/>
    <property type="match status" value="4"/>
</dbReference>
<dbReference type="RefSeq" id="XP_012202951.1">
    <property type="nucleotide sequence ID" value="XM_012347561.1"/>
</dbReference>
<organism evidence="5 6">
    <name type="scientific">Saprolegnia parasitica (strain CBS 223.65)</name>
    <dbReference type="NCBI Taxonomy" id="695850"/>
    <lineage>
        <taxon>Eukaryota</taxon>
        <taxon>Sar</taxon>
        <taxon>Stramenopiles</taxon>
        <taxon>Oomycota</taxon>
        <taxon>Saprolegniomycetes</taxon>
        <taxon>Saprolegniales</taxon>
        <taxon>Saprolegniaceae</taxon>
        <taxon>Saprolegnia</taxon>
    </lineage>
</organism>
<dbReference type="STRING" id="695850.A0A067CHH4"/>
<evidence type="ECO:0000256" key="3">
    <source>
        <dbReference type="PROSITE-ProRule" id="PRU00023"/>
    </source>
</evidence>
<evidence type="ECO:0000313" key="5">
    <source>
        <dbReference type="EMBL" id="KDO26242.1"/>
    </source>
</evidence>
<feature type="region of interest" description="Disordered" evidence="4">
    <location>
        <begin position="376"/>
        <end position="395"/>
    </location>
</feature>
<feature type="repeat" description="ANK" evidence="3">
    <location>
        <begin position="489"/>
        <end position="521"/>
    </location>
</feature>
<keyword evidence="6" id="KW-1185">Reference proteome</keyword>
<dbReference type="InterPro" id="IPR036770">
    <property type="entry name" value="Ankyrin_rpt-contain_sf"/>
</dbReference>
<dbReference type="OMA" id="PAYKYGQ"/>
<sequence length="621" mass="65679">MADDDELERGAHLKLAQRHRVVVPGTFHGPRVWQADLHSPGTLGAASVTFATSGNLPKESKLVLVFPDTGWGFPDVPLVIVAASAGRPSPRAKAVWYRATNTLEVTTLDEDIEAGAMITLTVAGVATPACATPGGELVATTFEKKRIRNTVPPSIRGGHVIDGPTRMTIPSLVPGPIAGERRWMPLNCCPNAVADVLLDLKVTGSVPKGGKILVELAPDGGWDMEATPKVSLDVRPPTSLQTVGPVAITATWHKDQQALEMLLLDGAIPMQSTIKLLVRQVHNPVGERPEAIARVTTLVGNGGVIDGPVKVTMARISELRELDFAKASEAFARHNPKDGLLTLENVVAAFKELSIRTSVDALRTSGLQCTPIEEATSATTAPPVHKKGEAAPVVPPTITRDGVSHEAFLNYFTTVYTPAFKFGEELRTVAGRGLLPRLRELALNGCDVNAKDGAGWTALHYAAEHGALKAIQALVEAAPALHVDAVDVAGWTPLMCAAANGHITVISRLLELGADVNHKSKEGRTALHWAASRGMEGAVSFLLLGGAEIDAVDRCKWTALHCAAVHGNVGCGKLLLEYGADLATSDALGRSGWTYWDAPAAALLQGHVEKLQAMGMLAKKS</sequence>
<dbReference type="PANTHER" id="PTHR24189">
    <property type="entry name" value="MYOTROPHIN"/>
    <property type="match status" value="1"/>
</dbReference>
<keyword evidence="2 3" id="KW-0040">ANK repeat</keyword>
<dbReference type="Pfam" id="PF12796">
    <property type="entry name" value="Ank_2"/>
    <property type="match status" value="1"/>
</dbReference>
<feature type="repeat" description="ANK" evidence="3">
    <location>
        <begin position="454"/>
        <end position="486"/>
    </location>
</feature>
<reference evidence="5 6" key="1">
    <citation type="journal article" date="2013" name="PLoS Genet.">
        <title>Distinctive expansion of potential virulence genes in the genome of the oomycete fish pathogen Saprolegnia parasitica.</title>
        <authorList>
            <person name="Jiang R.H."/>
            <person name="de Bruijn I."/>
            <person name="Haas B.J."/>
            <person name="Belmonte R."/>
            <person name="Lobach L."/>
            <person name="Christie J."/>
            <person name="van den Ackerveken G."/>
            <person name="Bottin A."/>
            <person name="Bulone V."/>
            <person name="Diaz-Moreno S.M."/>
            <person name="Dumas B."/>
            <person name="Fan L."/>
            <person name="Gaulin E."/>
            <person name="Govers F."/>
            <person name="Grenville-Briggs L.J."/>
            <person name="Horner N.R."/>
            <person name="Levin J.Z."/>
            <person name="Mammella M."/>
            <person name="Meijer H.J."/>
            <person name="Morris P."/>
            <person name="Nusbaum C."/>
            <person name="Oome S."/>
            <person name="Phillips A.J."/>
            <person name="van Rooyen D."/>
            <person name="Rzeszutek E."/>
            <person name="Saraiva M."/>
            <person name="Secombes C.J."/>
            <person name="Seidl M.F."/>
            <person name="Snel B."/>
            <person name="Stassen J.H."/>
            <person name="Sykes S."/>
            <person name="Tripathy S."/>
            <person name="van den Berg H."/>
            <person name="Vega-Arreguin J.C."/>
            <person name="Wawra S."/>
            <person name="Young S.K."/>
            <person name="Zeng Q."/>
            <person name="Dieguez-Uribeondo J."/>
            <person name="Russ C."/>
            <person name="Tyler B.M."/>
            <person name="van West P."/>
        </authorList>
    </citation>
    <scope>NUCLEOTIDE SEQUENCE [LARGE SCALE GENOMIC DNA]</scope>
    <source>
        <strain evidence="5 6">CBS 223.65</strain>
    </source>
</reference>